<reference evidence="1" key="1">
    <citation type="submission" date="2022-11" db="EMBL/GenBank/DDBJ databases">
        <title>Centuries of genome instability and evolution in soft-shell clam transmissible cancer (bioRxiv).</title>
        <authorList>
            <person name="Hart S.F.M."/>
            <person name="Yonemitsu M.A."/>
            <person name="Giersch R.M."/>
            <person name="Beal B.F."/>
            <person name="Arriagada G."/>
            <person name="Davis B.W."/>
            <person name="Ostrander E.A."/>
            <person name="Goff S.P."/>
            <person name="Metzger M.J."/>
        </authorList>
    </citation>
    <scope>NUCLEOTIDE SEQUENCE</scope>
    <source>
        <strain evidence="1">MELC-2E11</strain>
        <tissue evidence="1">Siphon/mantle</tissue>
    </source>
</reference>
<dbReference type="EMBL" id="CP111018">
    <property type="protein sequence ID" value="WAR09996.1"/>
    <property type="molecule type" value="Genomic_DNA"/>
</dbReference>
<sequence length="61" mass="6689">MEQAKKPIIKPPRSLVYLTVSVCVTNLCKIHEDVFGLHDAMCVVGGDVDKGCTSPRLFSKL</sequence>
<gene>
    <name evidence="1" type="ORF">MAR_035072</name>
</gene>
<dbReference type="Proteomes" id="UP001164746">
    <property type="component" value="Chromosome 7"/>
</dbReference>
<evidence type="ECO:0000313" key="2">
    <source>
        <dbReference type="Proteomes" id="UP001164746"/>
    </source>
</evidence>
<keyword evidence="2" id="KW-1185">Reference proteome</keyword>
<evidence type="ECO:0000313" key="1">
    <source>
        <dbReference type="EMBL" id="WAR09996.1"/>
    </source>
</evidence>
<name>A0ABY7EMP2_MYAAR</name>
<protein>
    <submittedName>
        <fullName evidence="1">Uncharacterized protein</fullName>
    </submittedName>
</protein>
<accession>A0ABY7EMP2</accession>
<organism evidence="1 2">
    <name type="scientific">Mya arenaria</name>
    <name type="common">Soft-shell clam</name>
    <dbReference type="NCBI Taxonomy" id="6604"/>
    <lineage>
        <taxon>Eukaryota</taxon>
        <taxon>Metazoa</taxon>
        <taxon>Spiralia</taxon>
        <taxon>Lophotrochozoa</taxon>
        <taxon>Mollusca</taxon>
        <taxon>Bivalvia</taxon>
        <taxon>Autobranchia</taxon>
        <taxon>Heteroconchia</taxon>
        <taxon>Euheterodonta</taxon>
        <taxon>Imparidentia</taxon>
        <taxon>Neoheterodontei</taxon>
        <taxon>Myida</taxon>
        <taxon>Myoidea</taxon>
        <taxon>Myidae</taxon>
        <taxon>Mya</taxon>
    </lineage>
</organism>
<proteinExistence type="predicted"/>